<gene>
    <name evidence="12" type="primary">TDEL0E02920</name>
    <name evidence="12" type="ORF">TDEL_0E02920</name>
</gene>
<evidence type="ECO:0000256" key="9">
    <source>
        <dbReference type="ARBA" id="ARBA00048793"/>
    </source>
</evidence>
<sequence>MTLNPGPIVHILGLGAMGALLAADLLRYTNASVIPLFRSKERLSRFQDEYQSTIKIRKMFLEDQPVENSTVERSECPETFAGEPIRNLIITTKTYQTKDALQPYMRFINSHTNLILIQNGLGVPEMLKEDVFTDPKRRPQLFQGVISHGAYQDQGFTYKHAGTGDLKIAKLPWDVSDSIQSLESAAKDSQENELVKLLTEPKFAQAINCKQMTYQEMLMGQLYKFLVNSCINPVTSIVDCVNGELADDCSEIFTLIIDECLQILRVEYKSLFDYEQEYQGKSGYPQLSVNSVLNTAHMLQEVVTVGCVVNRQNSSSMRQDTLNLRDTEIEFINGYIVKLAKKHNLNAKVNETVQAFVNLRTGVNRKRNIEGDKRSNK</sequence>
<evidence type="ECO:0000313" key="12">
    <source>
        <dbReference type="EMBL" id="CCE92535.1"/>
    </source>
</evidence>
<dbReference type="InterPro" id="IPR013332">
    <property type="entry name" value="KPR_N"/>
</dbReference>
<dbReference type="InterPro" id="IPR008927">
    <property type="entry name" value="6-PGluconate_DH-like_C_sf"/>
</dbReference>
<dbReference type="Proteomes" id="UP000005627">
    <property type="component" value="Chromosome 5"/>
</dbReference>
<keyword evidence="6" id="KW-0521">NADP</keyword>
<dbReference type="GO" id="GO:0005739">
    <property type="term" value="C:mitochondrion"/>
    <property type="evidence" value="ECO:0007669"/>
    <property type="project" value="TreeGrafter"/>
</dbReference>
<keyword evidence="13" id="KW-1185">Reference proteome</keyword>
<dbReference type="InterPro" id="IPR013328">
    <property type="entry name" value="6PGD_dom2"/>
</dbReference>
<evidence type="ECO:0000259" key="11">
    <source>
        <dbReference type="Pfam" id="PF08546"/>
    </source>
</evidence>
<dbReference type="EC" id="1.1.1.169" evidence="4"/>
<comment type="catalytic activity">
    <reaction evidence="9">
        <text>(R)-pantoate + NADP(+) = 2-dehydropantoate + NADPH + H(+)</text>
        <dbReference type="Rhea" id="RHEA:16233"/>
        <dbReference type="ChEBI" id="CHEBI:11561"/>
        <dbReference type="ChEBI" id="CHEBI:15378"/>
        <dbReference type="ChEBI" id="CHEBI:15980"/>
        <dbReference type="ChEBI" id="CHEBI:57783"/>
        <dbReference type="ChEBI" id="CHEBI:58349"/>
        <dbReference type="EC" id="1.1.1.169"/>
    </reaction>
</comment>
<dbReference type="PANTHER" id="PTHR43765">
    <property type="entry name" value="2-DEHYDROPANTOATE 2-REDUCTASE-RELATED"/>
    <property type="match status" value="1"/>
</dbReference>
<evidence type="ECO:0000256" key="7">
    <source>
        <dbReference type="ARBA" id="ARBA00023002"/>
    </source>
</evidence>
<evidence type="ECO:0000256" key="8">
    <source>
        <dbReference type="ARBA" id="ARBA00032024"/>
    </source>
</evidence>
<dbReference type="InterPro" id="IPR036291">
    <property type="entry name" value="NAD(P)-bd_dom_sf"/>
</dbReference>
<dbReference type="Pfam" id="PF08546">
    <property type="entry name" value="ApbA_C"/>
    <property type="match status" value="1"/>
</dbReference>
<protein>
    <recommendedName>
        <fullName evidence="4">2-dehydropantoate 2-reductase</fullName>
        <ecNumber evidence="4">1.1.1.169</ecNumber>
    </recommendedName>
    <alternativeName>
        <fullName evidence="8">Ketopantoate reductase</fullName>
    </alternativeName>
</protein>
<evidence type="ECO:0000259" key="10">
    <source>
        <dbReference type="Pfam" id="PF02558"/>
    </source>
</evidence>
<dbReference type="Gene3D" id="3.40.50.720">
    <property type="entry name" value="NAD(P)-binding Rossmann-like Domain"/>
    <property type="match status" value="1"/>
</dbReference>
<evidence type="ECO:0000256" key="4">
    <source>
        <dbReference type="ARBA" id="ARBA00013014"/>
    </source>
</evidence>
<feature type="domain" description="Ketopantoate reductase N-terminal" evidence="10">
    <location>
        <begin position="9"/>
        <end position="172"/>
    </location>
</feature>
<dbReference type="FunCoup" id="G8ZV91">
    <property type="interactions" value="151"/>
</dbReference>
<evidence type="ECO:0000256" key="1">
    <source>
        <dbReference type="ARBA" id="ARBA00002919"/>
    </source>
</evidence>
<feature type="domain" description="Ketopantoate reductase C-terminal" evidence="11">
    <location>
        <begin position="221"/>
        <end position="358"/>
    </location>
</feature>
<comment type="similarity">
    <text evidence="3">Belongs to the ketopantoate reductase family.</text>
</comment>
<evidence type="ECO:0000256" key="6">
    <source>
        <dbReference type="ARBA" id="ARBA00022857"/>
    </source>
</evidence>
<dbReference type="NCBIfam" id="TIGR00745">
    <property type="entry name" value="apbA_panE"/>
    <property type="match status" value="1"/>
</dbReference>
<dbReference type="SUPFAM" id="SSF48179">
    <property type="entry name" value="6-phosphogluconate dehydrogenase C-terminal domain-like"/>
    <property type="match status" value="1"/>
</dbReference>
<dbReference type="STRING" id="1076872.G8ZV91"/>
<dbReference type="GO" id="GO:0050661">
    <property type="term" value="F:NADP binding"/>
    <property type="evidence" value="ECO:0007669"/>
    <property type="project" value="TreeGrafter"/>
</dbReference>
<keyword evidence="5" id="KW-0566">Pantothenate biosynthesis</keyword>
<dbReference type="Pfam" id="PF02558">
    <property type="entry name" value="ApbA"/>
    <property type="match status" value="1"/>
</dbReference>
<reference evidence="12 13" key="1">
    <citation type="journal article" date="2011" name="Proc. Natl. Acad. Sci. U.S.A.">
        <title>Evolutionary erosion of yeast sex chromosomes by mating-type switching accidents.</title>
        <authorList>
            <person name="Gordon J.L."/>
            <person name="Armisen D."/>
            <person name="Proux-Wera E."/>
            <person name="Oheigeartaigh S.S."/>
            <person name="Byrne K.P."/>
            <person name="Wolfe K.H."/>
        </authorList>
    </citation>
    <scope>NUCLEOTIDE SEQUENCE [LARGE SCALE GENOMIC DNA]</scope>
    <source>
        <strain evidence="13">ATCC 10662 / CBS 1146 / NBRC 0425 / NCYC 2629 / NRRL Y-866</strain>
    </source>
</reference>
<dbReference type="KEGG" id="tdl:TDEL_0E02920"/>
<dbReference type="InterPro" id="IPR013752">
    <property type="entry name" value="KPA_reductase"/>
</dbReference>
<dbReference type="InterPro" id="IPR050838">
    <property type="entry name" value="Ketopantoate_reductase"/>
</dbReference>
<dbReference type="PANTHER" id="PTHR43765:SF2">
    <property type="entry name" value="2-DEHYDROPANTOATE 2-REDUCTASE"/>
    <property type="match status" value="1"/>
</dbReference>
<proteinExistence type="inferred from homology"/>
<dbReference type="eggNOG" id="ENOG502QPT5">
    <property type="taxonomic scope" value="Eukaryota"/>
</dbReference>
<comment type="pathway">
    <text evidence="2">Cofactor biosynthesis; (R)-pantothenate biosynthesis; (R)-pantoate from 3-methyl-2-oxobutanoate: step 2/2.</text>
</comment>
<dbReference type="InParanoid" id="G8ZV91"/>
<name>G8ZV91_TORDE</name>
<dbReference type="EMBL" id="HE616746">
    <property type="protein sequence ID" value="CCE92535.1"/>
    <property type="molecule type" value="Genomic_DNA"/>
</dbReference>
<comment type="function">
    <text evidence="1">Catalyzes the NADPH-dependent reduction of ketopantoate into pantoic acid.</text>
</comment>
<evidence type="ECO:0000256" key="3">
    <source>
        <dbReference type="ARBA" id="ARBA00007870"/>
    </source>
</evidence>
<dbReference type="AlphaFoldDB" id="G8ZV91"/>
<dbReference type="OrthoDB" id="73846at2759"/>
<dbReference type="GeneID" id="11503936"/>
<dbReference type="GO" id="GO:0008677">
    <property type="term" value="F:2-dehydropantoate 2-reductase activity"/>
    <property type="evidence" value="ECO:0007669"/>
    <property type="project" value="UniProtKB-EC"/>
</dbReference>
<evidence type="ECO:0000256" key="2">
    <source>
        <dbReference type="ARBA" id="ARBA00004994"/>
    </source>
</evidence>
<dbReference type="FunFam" id="1.10.1040.10:FF:000047">
    <property type="entry name" value="2-dehydropantoate 2-reductase"/>
    <property type="match status" value="1"/>
</dbReference>
<dbReference type="SUPFAM" id="SSF51735">
    <property type="entry name" value="NAD(P)-binding Rossmann-fold domains"/>
    <property type="match status" value="1"/>
</dbReference>
<evidence type="ECO:0000313" key="13">
    <source>
        <dbReference type="Proteomes" id="UP000005627"/>
    </source>
</evidence>
<dbReference type="HOGENOM" id="CLU_031468_10_2_1"/>
<keyword evidence="7" id="KW-0560">Oxidoreductase</keyword>
<dbReference type="GO" id="GO:0015940">
    <property type="term" value="P:pantothenate biosynthetic process"/>
    <property type="evidence" value="ECO:0007669"/>
    <property type="project" value="UniProtKB-KW"/>
</dbReference>
<dbReference type="Gene3D" id="1.10.1040.10">
    <property type="entry name" value="N-(1-d-carboxylethyl)-l-norvaline Dehydrogenase, domain 2"/>
    <property type="match status" value="1"/>
</dbReference>
<dbReference type="RefSeq" id="XP_003681746.1">
    <property type="nucleotide sequence ID" value="XM_003681698.1"/>
</dbReference>
<evidence type="ECO:0000256" key="5">
    <source>
        <dbReference type="ARBA" id="ARBA00022655"/>
    </source>
</evidence>
<accession>G8ZV91</accession>
<dbReference type="InterPro" id="IPR003710">
    <property type="entry name" value="ApbA"/>
</dbReference>
<organism evidence="12 13">
    <name type="scientific">Torulaspora delbrueckii</name>
    <name type="common">Yeast</name>
    <name type="synonym">Candida colliculosa</name>
    <dbReference type="NCBI Taxonomy" id="4950"/>
    <lineage>
        <taxon>Eukaryota</taxon>
        <taxon>Fungi</taxon>
        <taxon>Dikarya</taxon>
        <taxon>Ascomycota</taxon>
        <taxon>Saccharomycotina</taxon>
        <taxon>Saccharomycetes</taxon>
        <taxon>Saccharomycetales</taxon>
        <taxon>Saccharomycetaceae</taxon>
        <taxon>Torulaspora</taxon>
    </lineage>
</organism>